<evidence type="ECO:0000313" key="2">
    <source>
        <dbReference type="Proteomes" id="UP000038045"/>
    </source>
</evidence>
<sequence length="326" mass="34162">MRTDWAGRLGSRAPARNDTVGLGSAVCFSVLRWLARRRRGLARATGFQPAPGTGDPEAFDRFPGTGRRRVVRARGDDQAGRGEILGQNSQHQAAVVAAHQRRQARLRPFGRCCALASEWKAHRHGPSAQARVADATVGRGGSRFGQGSCAGDAGPDYRSRRPDRRGRGDDPWTSALRCGGAQRRGGAAAVRRGAPGRGSGRLRQPGHHGLGGAVRHRLRHGAVGPAGLADPQGQGHDPPVRATRRVDRDRPVRGGRRFSQQHAGGGAGGAGGPRHGAVAGPVAQAVPDAAQLCGHHGRSADPDRHLDQSAGQRHGPQYGSAGLLSV</sequence>
<keyword evidence="2" id="KW-1185">Reference proteome</keyword>
<dbReference type="WBParaSite" id="PTRK_0001775800.1">
    <property type="protein sequence ID" value="PTRK_0001775800.1"/>
    <property type="gene ID" value="PTRK_0001775800"/>
</dbReference>
<feature type="compositionally biased region" description="Basic and acidic residues" evidence="1">
    <location>
        <begin position="155"/>
        <end position="170"/>
    </location>
</feature>
<feature type="region of interest" description="Disordered" evidence="1">
    <location>
        <begin position="45"/>
        <end position="68"/>
    </location>
</feature>
<feature type="region of interest" description="Disordered" evidence="1">
    <location>
        <begin position="138"/>
        <end position="279"/>
    </location>
</feature>
<feature type="compositionally biased region" description="Basic and acidic residues" evidence="1">
    <location>
        <begin position="298"/>
        <end position="307"/>
    </location>
</feature>
<dbReference type="AlphaFoldDB" id="A0A0N5A6W3"/>
<accession>A0A0N5A6W3</accession>
<dbReference type="Proteomes" id="UP000038045">
    <property type="component" value="Unplaced"/>
</dbReference>
<protein>
    <submittedName>
        <fullName evidence="3">LigA</fullName>
    </submittedName>
</protein>
<feature type="compositionally biased region" description="Low complexity" evidence="1">
    <location>
        <begin position="177"/>
        <end position="193"/>
    </location>
</feature>
<name>A0A0N5A6W3_PARTI</name>
<feature type="region of interest" description="Disordered" evidence="1">
    <location>
        <begin position="293"/>
        <end position="326"/>
    </location>
</feature>
<organism evidence="2 3">
    <name type="scientific">Parastrongyloides trichosuri</name>
    <name type="common">Possum-specific nematode worm</name>
    <dbReference type="NCBI Taxonomy" id="131310"/>
    <lineage>
        <taxon>Eukaryota</taxon>
        <taxon>Metazoa</taxon>
        <taxon>Ecdysozoa</taxon>
        <taxon>Nematoda</taxon>
        <taxon>Chromadorea</taxon>
        <taxon>Rhabditida</taxon>
        <taxon>Tylenchina</taxon>
        <taxon>Panagrolaimomorpha</taxon>
        <taxon>Strongyloidoidea</taxon>
        <taxon>Strongyloididae</taxon>
        <taxon>Parastrongyloides</taxon>
    </lineage>
</organism>
<evidence type="ECO:0000256" key="1">
    <source>
        <dbReference type="SAM" id="MobiDB-lite"/>
    </source>
</evidence>
<reference evidence="3" key="1">
    <citation type="submission" date="2017-02" db="UniProtKB">
        <authorList>
            <consortium name="WormBaseParasite"/>
        </authorList>
    </citation>
    <scope>IDENTIFICATION</scope>
</reference>
<evidence type="ECO:0000313" key="3">
    <source>
        <dbReference type="WBParaSite" id="PTRK_0001775800.1"/>
    </source>
</evidence>
<feature type="compositionally biased region" description="Gly residues" evidence="1">
    <location>
        <begin position="263"/>
        <end position="274"/>
    </location>
</feature>
<proteinExistence type="predicted"/>